<dbReference type="EMBL" id="JADEYP010000001">
    <property type="protein sequence ID" value="MCA5003760.1"/>
    <property type="molecule type" value="Genomic_DNA"/>
</dbReference>
<protein>
    <recommendedName>
        <fullName evidence="4">Outer membrane protein beta-barrel domain-containing protein</fullName>
    </recommendedName>
</protein>
<evidence type="ECO:0008006" key="4">
    <source>
        <dbReference type="Google" id="ProtNLM"/>
    </source>
</evidence>
<feature type="chain" id="PRO_5045050578" description="Outer membrane protein beta-barrel domain-containing protein" evidence="1">
    <location>
        <begin position="20"/>
        <end position="250"/>
    </location>
</feature>
<organism evidence="2 3">
    <name type="scientific">Sphingobacterium bovistauri</name>
    <dbReference type="NCBI Taxonomy" id="2781959"/>
    <lineage>
        <taxon>Bacteria</taxon>
        <taxon>Pseudomonadati</taxon>
        <taxon>Bacteroidota</taxon>
        <taxon>Sphingobacteriia</taxon>
        <taxon>Sphingobacteriales</taxon>
        <taxon>Sphingobacteriaceae</taxon>
        <taxon>Sphingobacterium</taxon>
    </lineage>
</organism>
<dbReference type="Proteomes" id="UP001165302">
    <property type="component" value="Unassembled WGS sequence"/>
</dbReference>
<comment type="caution">
    <text evidence="2">The sequence shown here is derived from an EMBL/GenBank/DDBJ whole genome shotgun (WGS) entry which is preliminary data.</text>
</comment>
<evidence type="ECO:0000313" key="3">
    <source>
        <dbReference type="Proteomes" id="UP001165302"/>
    </source>
</evidence>
<dbReference type="RefSeq" id="WP_225551094.1">
    <property type="nucleotide sequence ID" value="NZ_JADEYP010000001.1"/>
</dbReference>
<reference evidence="2" key="1">
    <citation type="submission" date="2020-10" db="EMBL/GenBank/DDBJ databases">
        <authorList>
            <person name="Lu T."/>
            <person name="Wang Q."/>
            <person name="Han X."/>
        </authorList>
    </citation>
    <scope>NUCLEOTIDE SEQUENCE</scope>
    <source>
        <strain evidence="2">WQ 366</strain>
    </source>
</reference>
<feature type="signal peptide" evidence="1">
    <location>
        <begin position="1"/>
        <end position="19"/>
    </location>
</feature>
<name>A0ABS7Z4F5_9SPHI</name>
<accession>A0ABS7Z4F5</accession>
<sequence>MRILTIFILILLVNNSVNAQYCPPLVGKVGEIKRFHITGGYGVTSTYGDISENEEYGSAGTILVDYQFTKGVLIGLESQFGTLISGSSQNANVMQSHNNYFAGGFRLSFFPFSFFSNKKVLTNYSSVILESLYLGVGSLYIINSYDYVYRDYNQPKTFGTIAGYNDIGEPIFRDRTRSLILPSMNVGCLIPLKSNMSQSGSLLSLVLNAQSNFSQDDELDGYTPYGSDGSLVEGKNDVYNFYSLGLRYSF</sequence>
<keyword evidence="1" id="KW-0732">Signal</keyword>
<proteinExistence type="predicted"/>
<evidence type="ECO:0000256" key="1">
    <source>
        <dbReference type="SAM" id="SignalP"/>
    </source>
</evidence>
<gene>
    <name evidence="2" type="ORF">IPZ78_01190</name>
</gene>
<keyword evidence="3" id="KW-1185">Reference proteome</keyword>
<evidence type="ECO:0000313" key="2">
    <source>
        <dbReference type="EMBL" id="MCA5003760.1"/>
    </source>
</evidence>